<name>A0A1I6NUF1_9BACL</name>
<evidence type="ECO:0000313" key="2">
    <source>
        <dbReference type="Proteomes" id="UP000198660"/>
    </source>
</evidence>
<gene>
    <name evidence="1" type="ORF">SAMN05444972_101137</name>
</gene>
<accession>A0A1I6NUF1</accession>
<dbReference type="EMBL" id="FPAA01000001">
    <property type="protein sequence ID" value="SFS31489.1"/>
    <property type="molecule type" value="Genomic_DNA"/>
</dbReference>
<dbReference type="Proteomes" id="UP000198660">
    <property type="component" value="Unassembled WGS sequence"/>
</dbReference>
<sequence length="60" mass="6594">MKNFVQKKNKKRPMDAFYFAGLAGVLHNPMHGLYPQPQGSGGGHGQLCIICLSIRVVLLL</sequence>
<proteinExistence type="predicted"/>
<protein>
    <submittedName>
        <fullName evidence="1">Uncharacterized protein</fullName>
    </submittedName>
</protein>
<organism evidence="1 2">
    <name type="scientific">Marininema halotolerans</name>
    <dbReference type="NCBI Taxonomy" id="1155944"/>
    <lineage>
        <taxon>Bacteria</taxon>
        <taxon>Bacillati</taxon>
        <taxon>Bacillota</taxon>
        <taxon>Bacilli</taxon>
        <taxon>Bacillales</taxon>
        <taxon>Thermoactinomycetaceae</taxon>
        <taxon>Marininema</taxon>
    </lineage>
</organism>
<keyword evidence="2" id="KW-1185">Reference proteome</keyword>
<reference evidence="2" key="1">
    <citation type="submission" date="2016-10" db="EMBL/GenBank/DDBJ databases">
        <authorList>
            <person name="Varghese N."/>
            <person name="Submissions S."/>
        </authorList>
    </citation>
    <scope>NUCLEOTIDE SEQUENCE [LARGE SCALE GENOMIC DNA]</scope>
    <source>
        <strain evidence="2">DSM 45789</strain>
    </source>
</reference>
<evidence type="ECO:0000313" key="1">
    <source>
        <dbReference type="EMBL" id="SFS31489.1"/>
    </source>
</evidence>
<dbReference type="AlphaFoldDB" id="A0A1I6NUF1"/>
<dbReference type="RefSeq" id="WP_091832344.1">
    <property type="nucleotide sequence ID" value="NZ_FPAA01000001.1"/>
</dbReference>